<evidence type="ECO:0000313" key="2">
    <source>
        <dbReference type="EMBL" id="MBO8465828.1"/>
    </source>
</evidence>
<sequence>MKGNIFYLLLAVAALSVAVQSCTYKEEVPSPVRTVLFTGSGDAVYDDLTGDFSFSLSNDDGSVSLELRMGSQPDKVSQQAPCPETGLYTIGAEDRQFMILDGASMTDSAGTHELSEANISLLSEDGVCRIGGTVVGVSGNPMRFEAENISFSHSSSGLLELDMARGEYDGNRFYIELSGNGASLNMSITAQGGTVDNPVLPEGYYSVSGGSISDCVYVPLDGETGISDMFCNVARERGGYTLQGAFMTDEGEALRFCFEGLVSYSELPRNLYLALGGEWDMQTDGWYMYDSDTRTWVETDQGDGFTVTVSGMPDYSSFLVEDVFEQDFAMLMIETESGLAIPSSAVSNPVAMVHATSGSFILFPALYSFEAGRFVSEGENIPVSLSEDLSVMSIPSVEVDGVSYDWFGLIGRNTSSGSYSMFSNWNFIHVPDFVKAQAAEEAGMSCGKVILRGVSCPRVEGVIMSGDIISIEPILR</sequence>
<dbReference type="AlphaFoldDB" id="A0A9D9N9V2"/>
<evidence type="ECO:0000313" key="3">
    <source>
        <dbReference type="Proteomes" id="UP000823597"/>
    </source>
</evidence>
<accession>A0A9D9N9V2</accession>
<keyword evidence="1" id="KW-0732">Signal</keyword>
<feature type="chain" id="PRO_5038594276" evidence="1">
    <location>
        <begin position="22"/>
        <end position="476"/>
    </location>
</feature>
<gene>
    <name evidence="2" type="ORF">IAB93_07525</name>
</gene>
<dbReference type="Proteomes" id="UP000823597">
    <property type="component" value="Unassembled WGS sequence"/>
</dbReference>
<name>A0A9D9N9V2_9BACT</name>
<feature type="signal peptide" evidence="1">
    <location>
        <begin position="1"/>
        <end position="21"/>
    </location>
</feature>
<reference evidence="2" key="1">
    <citation type="submission" date="2020-10" db="EMBL/GenBank/DDBJ databases">
        <authorList>
            <person name="Gilroy R."/>
        </authorList>
    </citation>
    <scope>NUCLEOTIDE SEQUENCE</scope>
    <source>
        <strain evidence="2">10037</strain>
    </source>
</reference>
<dbReference type="PROSITE" id="PS51257">
    <property type="entry name" value="PROKAR_LIPOPROTEIN"/>
    <property type="match status" value="1"/>
</dbReference>
<evidence type="ECO:0000256" key="1">
    <source>
        <dbReference type="SAM" id="SignalP"/>
    </source>
</evidence>
<dbReference type="EMBL" id="JADIME010000077">
    <property type="protein sequence ID" value="MBO8465828.1"/>
    <property type="molecule type" value="Genomic_DNA"/>
</dbReference>
<reference evidence="2" key="2">
    <citation type="journal article" date="2021" name="PeerJ">
        <title>Extensive microbial diversity within the chicken gut microbiome revealed by metagenomics and culture.</title>
        <authorList>
            <person name="Gilroy R."/>
            <person name="Ravi A."/>
            <person name="Getino M."/>
            <person name="Pursley I."/>
            <person name="Horton D.L."/>
            <person name="Alikhan N.F."/>
            <person name="Baker D."/>
            <person name="Gharbi K."/>
            <person name="Hall N."/>
            <person name="Watson M."/>
            <person name="Adriaenssens E.M."/>
            <person name="Foster-Nyarko E."/>
            <person name="Jarju S."/>
            <person name="Secka A."/>
            <person name="Antonio M."/>
            <person name="Oren A."/>
            <person name="Chaudhuri R.R."/>
            <person name="La Ragione R."/>
            <person name="Hildebrand F."/>
            <person name="Pallen M.J."/>
        </authorList>
    </citation>
    <scope>NUCLEOTIDE SEQUENCE</scope>
    <source>
        <strain evidence="2">10037</strain>
    </source>
</reference>
<comment type="caution">
    <text evidence="2">The sequence shown here is derived from an EMBL/GenBank/DDBJ whole genome shotgun (WGS) entry which is preliminary data.</text>
</comment>
<proteinExistence type="predicted"/>
<organism evidence="2 3">
    <name type="scientific">Candidatus Merdivivens pullistercoris</name>
    <dbReference type="NCBI Taxonomy" id="2840873"/>
    <lineage>
        <taxon>Bacteria</taxon>
        <taxon>Pseudomonadati</taxon>
        <taxon>Bacteroidota</taxon>
        <taxon>Bacteroidia</taxon>
        <taxon>Bacteroidales</taxon>
        <taxon>Muribaculaceae</taxon>
        <taxon>Muribaculaceae incertae sedis</taxon>
        <taxon>Candidatus Merdivivens</taxon>
    </lineage>
</organism>
<protein>
    <submittedName>
        <fullName evidence="2">Uncharacterized protein</fullName>
    </submittedName>
</protein>